<keyword evidence="5" id="KW-1185">Reference proteome</keyword>
<dbReference type="Pfam" id="PF01555">
    <property type="entry name" value="N6_N4_Mtase"/>
    <property type="match status" value="1"/>
</dbReference>
<keyword evidence="2" id="KW-0808">Transferase</keyword>
<dbReference type="OrthoDB" id="3197274at2"/>
<feature type="domain" description="DNA methylase N-4/N-6" evidence="3">
    <location>
        <begin position="126"/>
        <end position="180"/>
    </location>
</feature>
<dbReference type="InterPro" id="IPR029063">
    <property type="entry name" value="SAM-dependent_MTases_sf"/>
</dbReference>
<proteinExistence type="predicted"/>
<sequence>MIARSIQERFAVPTPLLLSGGTDQVALEIKPYLQPFERELAVRELRALLNPGDEIREEHGYWLARTAVSDEMLRAKLTYWQRVGRDSLEPTLQKALEFTQNGETAGNERSELHRARRLRYGPHDLHEYRGKFFPQLVRSLINMSGIPEGSLVLDPMSGSGTTACEAIAAGMAAIGADLNPLSALIASVKASIPAIDPKEFKKQAVDRLPKFKFEPADPAKVWGEDDLRYLGMWFDPKAITDLASIVSEIGKIRSPAYRDFFRVCLSNIVRSVSWQKSTDLRVRKEILPYDAGTAQVRFLAEAGAQVDRIYPYLSVLKHQGPANVQIRRGNALDIASIFPEYRGKVDLLITSPPYATALPYLDTDRLSLIVMGLLPRKQHGEAERDMVGTREVSERERREAWAAYEVRRGELPEEISSLIDRIAAVNHGEGVGFRRRNLPALLGKYFLSMLDAMRSARELMKPGAFGHYVVGNNSTEVDGKKIEIPTDHFLVGLGAAAGWTPVEQIPMELIASRDIFRENRGSSETILCFRA</sequence>
<keyword evidence="1" id="KW-0489">Methyltransferase</keyword>
<dbReference type="Proteomes" id="UP000243807">
    <property type="component" value="Chromosome"/>
</dbReference>
<accession>A0A1P8UH08</accession>
<dbReference type="RefSeq" id="WP_076836761.1">
    <property type="nucleotide sequence ID" value="NZ_CP019434.1"/>
</dbReference>
<dbReference type="AlphaFoldDB" id="A0A1P8UH08"/>
<name>A0A1P8UH08_9GAMM</name>
<gene>
    <name evidence="4" type="ORF">BW247_08465</name>
</gene>
<protein>
    <recommendedName>
        <fullName evidence="3">DNA methylase N-4/N-6 domain-containing protein</fullName>
    </recommendedName>
</protein>
<evidence type="ECO:0000313" key="4">
    <source>
        <dbReference type="EMBL" id="APZ43115.1"/>
    </source>
</evidence>
<dbReference type="GO" id="GO:0008170">
    <property type="term" value="F:N-methyltransferase activity"/>
    <property type="evidence" value="ECO:0007669"/>
    <property type="project" value="InterPro"/>
</dbReference>
<evidence type="ECO:0000259" key="3">
    <source>
        <dbReference type="Pfam" id="PF01555"/>
    </source>
</evidence>
<evidence type="ECO:0000256" key="2">
    <source>
        <dbReference type="ARBA" id="ARBA00022679"/>
    </source>
</evidence>
<evidence type="ECO:0000313" key="5">
    <source>
        <dbReference type="Proteomes" id="UP000243807"/>
    </source>
</evidence>
<dbReference type="Gene3D" id="3.40.50.150">
    <property type="entry name" value="Vaccinia Virus protein VP39"/>
    <property type="match status" value="2"/>
</dbReference>
<dbReference type="InterPro" id="IPR002941">
    <property type="entry name" value="DNA_methylase_N4/N6"/>
</dbReference>
<dbReference type="GO" id="GO:0032259">
    <property type="term" value="P:methylation"/>
    <property type="evidence" value="ECO:0007669"/>
    <property type="project" value="UniProtKB-KW"/>
</dbReference>
<evidence type="ECO:0000256" key="1">
    <source>
        <dbReference type="ARBA" id="ARBA00022603"/>
    </source>
</evidence>
<dbReference type="GO" id="GO:0003677">
    <property type="term" value="F:DNA binding"/>
    <property type="evidence" value="ECO:0007669"/>
    <property type="project" value="InterPro"/>
</dbReference>
<organism evidence="4 5">
    <name type="scientific">Acidihalobacter ferrooxydans</name>
    <dbReference type="NCBI Taxonomy" id="1765967"/>
    <lineage>
        <taxon>Bacteria</taxon>
        <taxon>Pseudomonadati</taxon>
        <taxon>Pseudomonadota</taxon>
        <taxon>Gammaproteobacteria</taxon>
        <taxon>Chromatiales</taxon>
        <taxon>Ectothiorhodospiraceae</taxon>
        <taxon>Acidihalobacter</taxon>
    </lineage>
</organism>
<dbReference type="STRING" id="1765967.BW247_08465"/>
<dbReference type="KEGG" id="afy:BW247_08465"/>
<dbReference type="EMBL" id="CP019434">
    <property type="protein sequence ID" value="APZ43115.1"/>
    <property type="molecule type" value="Genomic_DNA"/>
</dbReference>
<dbReference type="REBASE" id="189011">
    <property type="entry name" value="M2.AfeV8ORF8460P"/>
</dbReference>
<reference evidence="4 5" key="1">
    <citation type="submission" date="2017-01" db="EMBL/GenBank/DDBJ databases">
        <title>Draft sequence of Acidihalobacter ferrooxidans strain DSM 14175 (strain V8).</title>
        <authorList>
            <person name="Khaleque H.N."/>
            <person name="Ramsay J.P."/>
            <person name="Murphy R.J.T."/>
            <person name="Kaksonen A.H."/>
            <person name="Boxall N.J."/>
            <person name="Watkin E.L.J."/>
        </authorList>
    </citation>
    <scope>NUCLEOTIDE SEQUENCE [LARGE SCALE GENOMIC DNA]</scope>
    <source>
        <strain evidence="4 5">V8</strain>
    </source>
</reference>
<dbReference type="SUPFAM" id="SSF53335">
    <property type="entry name" value="S-adenosyl-L-methionine-dependent methyltransferases"/>
    <property type="match status" value="2"/>
</dbReference>